<dbReference type="AlphaFoldDB" id="A0A811UMK7"/>
<evidence type="ECO:0000313" key="2">
    <source>
        <dbReference type="Proteomes" id="UP000606786"/>
    </source>
</evidence>
<sequence length="115" mass="13342">MSRIPISILRERATIKNAAHKTQWQYGNTHTYTNAPAWNACILRKKKSLKPEKFRQPYAANLTQFCVNSKITCIFKHCSRHLPHSDSNRNAVKSTKLKTKARLRPRYNNTSAIFN</sequence>
<proteinExistence type="predicted"/>
<comment type="caution">
    <text evidence="1">The sequence shown here is derived from an EMBL/GenBank/DDBJ whole genome shotgun (WGS) entry which is preliminary data.</text>
</comment>
<gene>
    <name evidence="1" type="ORF">CCAP1982_LOCUS8078</name>
</gene>
<reference evidence="1" key="1">
    <citation type="submission" date="2020-11" db="EMBL/GenBank/DDBJ databases">
        <authorList>
            <person name="Whitehead M."/>
        </authorList>
    </citation>
    <scope>NUCLEOTIDE SEQUENCE</scope>
    <source>
        <strain evidence="1">EGII</strain>
    </source>
</reference>
<dbReference type="Proteomes" id="UP000606786">
    <property type="component" value="Unassembled WGS sequence"/>
</dbReference>
<accession>A0A811UMK7</accession>
<dbReference type="EMBL" id="CAJHJT010000012">
    <property type="protein sequence ID" value="CAD6999558.1"/>
    <property type="molecule type" value="Genomic_DNA"/>
</dbReference>
<name>A0A811UMK7_CERCA</name>
<keyword evidence="2" id="KW-1185">Reference proteome</keyword>
<evidence type="ECO:0000313" key="1">
    <source>
        <dbReference type="EMBL" id="CAD6999558.1"/>
    </source>
</evidence>
<protein>
    <submittedName>
        <fullName evidence="1">(Mediterranean fruit fly) hypothetical protein</fullName>
    </submittedName>
</protein>
<organism evidence="1 2">
    <name type="scientific">Ceratitis capitata</name>
    <name type="common">Mediterranean fruit fly</name>
    <name type="synonym">Tephritis capitata</name>
    <dbReference type="NCBI Taxonomy" id="7213"/>
    <lineage>
        <taxon>Eukaryota</taxon>
        <taxon>Metazoa</taxon>
        <taxon>Ecdysozoa</taxon>
        <taxon>Arthropoda</taxon>
        <taxon>Hexapoda</taxon>
        <taxon>Insecta</taxon>
        <taxon>Pterygota</taxon>
        <taxon>Neoptera</taxon>
        <taxon>Endopterygota</taxon>
        <taxon>Diptera</taxon>
        <taxon>Brachycera</taxon>
        <taxon>Muscomorpha</taxon>
        <taxon>Tephritoidea</taxon>
        <taxon>Tephritidae</taxon>
        <taxon>Ceratitis</taxon>
        <taxon>Ceratitis</taxon>
    </lineage>
</organism>